<dbReference type="AlphaFoldDB" id="A0A8J7IPC9"/>
<keyword evidence="1" id="KW-0732">Signal</keyword>
<dbReference type="Pfam" id="PF08534">
    <property type="entry name" value="Redoxin"/>
    <property type="match status" value="1"/>
</dbReference>
<dbReference type="InterPro" id="IPR013740">
    <property type="entry name" value="Redoxin"/>
</dbReference>
<dbReference type="PANTHER" id="PTHR42852">
    <property type="entry name" value="THIOL:DISULFIDE INTERCHANGE PROTEIN DSBE"/>
    <property type="match status" value="1"/>
</dbReference>
<dbReference type="RefSeq" id="WP_199384285.1">
    <property type="nucleotide sequence ID" value="NZ_JAEMHM010000009.1"/>
</dbReference>
<dbReference type="PROSITE" id="PS51352">
    <property type="entry name" value="THIOREDOXIN_2"/>
    <property type="match status" value="1"/>
</dbReference>
<dbReference type="InterPro" id="IPR050553">
    <property type="entry name" value="Thioredoxin_ResA/DsbE_sf"/>
</dbReference>
<evidence type="ECO:0000256" key="1">
    <source>
        <dbReference type="SAM" id="SignalP"/>
    </source>
</evidence>
<reference evidence="3" key="1">
    <citation type="submission" date="2020-12" db="EMBL/GenBank/DDBJ databases">
        <title>Geomonas sp. Red875, isolated from river sediment.</title>
        <authorList>
            <person name="Xu Z."/>
            <person name="Zhang Z."/>
            <person name="Masuda Y."/>
            <person name="Itoh H."/>
            <person name="Senoo K."/>
        </authorList>
    </citation>
    <scope>NUCLEOTIDE SEQUENCE</scope>
    <source>
        <strain evidence="3">Red875</strain>
    </source>
</reference>
<dbReference type="Gene3D" id="3.40.30.10">
    <property type="entry name" value="Glutaredoxin"/>
    <property type="match status" value="1"/>
</dbReference>
<dbReference type="Proteomes" id="UP000636888">
    <property type="component" value="Unassembled WGS sequence"/>
</dbReference>
<dbReference type="InterPro" id="IPR013766">
    <property type="entry name" value="Thioredoxin_domain"/>
</dbReference>
<dbReference type="InterPro" id="IPR036249">
    <property type="entry name" value="Thioredoxin-like_sf"/>
</dbReference>
<comment type="caution">
    <text evidence="3">The sequence shown here is derived from an EMBL/GenBank/DDBJ whole genome shotgun (WGS) entry which is preliminary data.</text>
</comment>
<evidence type="ECO:0000259" key="2">
    <source>
        <dbReference type="PROSITE" id="PS51352"/>
    </source>
</evidence>
<accession>A0A8J7IPC9</accession>
<feature type="chain" id="PRO_5035311187" evidence="1">
    <location>
        <begin position="37"/>
        <end position="179"/>
    </location>
</feature>
<evidence type="ECO:0000313" key="3">
    <source>
        <dbReference type="EMBL" id="MBJ6725388.1"/>
    </source>
</evidence>
<dbReference type="CDD" id="cd02966">
    <property type="entry name" value="TlpA_like_family"/>
    <property type="match status" value="1"/>
</dbReference>
<evidence type="ECO:0000313" key="4">
    <source>
        <dbReference type="Proteomes" id="UP000636888"/>
    </source>
</evidence>
<feature type="domain" description="Thioredoxin" evidence="2">
    <location>
        <begin position="38"/>
        <end position="178"/>
    </location>
</feature>
<keyword evidence="4" id="KW-1185">Reference proteome</keyword>
<gene>
    <name evidence="3" type="ORF">JFN93_11765</name>
</gene>
<dbReference type="EMBL" id="JAEMHM010000009">
    <property type="protein sequence ID" value="MBJ6725388.1"/>
    <property type="molecule type" value="Genomic_DNA"/>
</dbReference>
<proteinExistence type="predicted"/>
<dbReference type="PANTHER" id="PTHR42852:SF18">
    <property type="entry name" value="CHROMOSOME UNDETERMINED SCAFFOLD_47, WHOLE GENOME SHOTGUN SEQUENCE"/>
    <property type="match status" value="1"/>
</dbReference>
<dbReference type="SUPFAM" id="SSF52833">
    <property type="entry name" value="Thioredoxin-like"/>
    <property type="match status" value="1"/>
</dbReference>
<feature type="signal peptide" evidence="1">
    <location>
        <begin position="1"/>
        <end position="36"/>
    </location>
</feature>
<dbReference type="GO" id="GO:0016491">
    <property type="term" value="F:oxidoreductase activity"/>
    <property type="evidence" value="ECO:0007669"/>
    <property type="project" value="InterPro"/>
</dbReference>
<protein>
    <submittedName>
        <fullName evidence="3">TlpA family protein disulfide reductase</fullName>
    </submittedName>
</protein>
<organism evidence="3 4">
    <name type="scientific">Geomesophilobacter sediminis</name>
    <dbReference type="NCBI Taxonomy" id="2798584"/>
    <lineage>
        <taxon>Bacteria</taxon>
        <taxon>Pseudomonadati</taxon>
        <taxon>Thermodesulfobacteriota</taxon>
        <taxon>Desulfuromonadia</taxon>
        <taxon>Geobacterales</taxon>
        <taxon>Geobacteraceae</taxon>
        <taxon>Geomesophilobacter</taxon>
    </lineage>
</organism>
<name>A0A8J7IPC9_9BACT</name>
<sequence length="179" mass="19491">MKGKQGFSFKRAGLAGKKVLLLAAAGLLLFTQPAAAILQKGEPAPAIKLVTTSGQPLSLANYRGYVLVMDFFATWCVPCREAIPHLNALNMKYGKQGLQVLGVSVDDGGERLVKNFLAEKRVNYPVAIAGEDMQTDYGLRSIPTIFVINKKGVIAERFQGYSDQTARAMEESIKRLLAE</sequence>